<dbReference type="GO" id="GO:0004601">
    <property type="term" value="F:peroxidase activity"/>
    <property type="evidence" value="ECO:0007669"/>
    <property type="project" value="UniProtKB-KW"/>
</dbReference>
<evidence type="ECO:0000256" key="3">
    <source>
        <dbReference type="ARBA" id="ARBA00023002"/>
    </source>
</evidence>
<comment type="caution">
    <text evidence="5">The sequence shown here is derived from an EMBL/GenBank/DDBJ whole genome shotgun (WGS) entry which is preliminary data.</text>
</comment>
<dbReference type="PROSITE" id="PS00460">
    <property type="entry name" value="GLUTATHIONE_PEROXID_1"/>
    <property type="match status" value="1"/>
</dbReference>
<evidence type="ECO:0000256" key="2">
    <source>
        <dbReference type="ARBA" id="ARBA00022559"/>
    </source>
</evidence>
<evidence type="ECO:0000256" key="1">
    <source>
        <dbReference type="ARBA" id="ARBA00006926"/>
    </source>
</evidence>
<dbReference type="PANTHER" id="PTHR11592:SF40">
    <property type="entry name" value="THIOREDOXIN_GLUTATHIONE PEROXIDASE BTUE"/>
    <property type="match status" value="1"/>
</dbReference>
<dbReference type="InterPro" id="IPR029759">
    <property type="entry name" value="GPX_AS"/>
</dbReference>
<evidence type="ECO:0000313" key="5">
    <source>
        <dbReference type="EMBL" id="MEU2271113.1"/>
    </source>
</evidence>
<dbReference type="InterPro" id="IPR000889">
    <property type="entry name" value="Glutathione_peroxidase"/>
</dbReference>
<dbReference type="Proteomes" id="UP001550603">
    <property type="component" value="Unassembled WGS sequence"/>
</dbReference>
<dbReference type="Gene3D" id="3.40.30.10">
    <property type="entry name" value="Glutaredoxin"/>
    <property type="match status" value="1"/>
</dbReference>
<dbReference type="Pfam" id="PF00255">
    <property type="entry name" value="GSHPx"/>
    <property type="match status" value="1"/>
</dbReference>
<keyword evidence="2 4" id="KW-0575">Peroxidase</keyword>
<accession>A0ABV2Y4D5</accession>
<dbReference type="CDD" id="cd00340">
    <property type="entry name" value="GSH_Peroxidase"/>
    <property type="match status" value="1"/>
</dbReference>
<proteinExistence type="inferred from homology"/>
<dbReference type="RefSeq" id="WP_037757871.1">
    <property type="nucleotide sequence ID" value="NZ_JBEYBN010000065.1"/>
</dbReference>
<name>A0ABV2Y4D5_9ACTN</name>
<evidence type="ECO:0000256" key="4">
    <source>
        <dbReference type="RuleBase" id="RU000499"/>
    </source>
</evidence>
<dbReference type="SUPFAM" id="SSF52833">
    <property type="entry name" value="Thioredoxin-like"/>
    <property type="match status" value="1"/>
</dbReference>
<sequence>MTVFDIAIADLNGKPDLLSRHRGRTLLIVNVASRCALAGQYAGLETLARRHHEDGLSVIGVPCNQFGEQEPGTPEEIADFCAVQQITFPLTEKTDVNGAGRHPLYAALTPFADAEGHTGDVRWNFEKFLVSSAGHCVGRFGPTVEPQDPELLRAVRAQVQ</sequence>
<dbReference type="InterPro" id="IPR036249">
    <property type="entry name" value="Thioredoxin-like_sf"/>
</dbReference>
<protein>
    <recommendedName>
        <fullName evidence="4">Glutathione peroxidase</fullName>
    </recommendedName>
</protein>
<dbReference type="PANTHER" id="PTHR11592">
    <property type="entry name" value="GLUTATHIONE PEROXIDASE"/>
    <property type="match status" value="1"/>
</dbReference>
<organism evidence="5 6">
    <name type="scientific">Streptomyces olindensis</name>
    <dbReference type="NCBI Taxonomy" id="358823"/>
    <lineage>
        <taxon>Bacteria</taxon>
        <taxon>Bacillati</taxon>
        <taxon>Actinomycetota</taxon>
        <taxon>Actinomycetes</taxon>
        <taxon>Kitasatosporales</taxon>
        <taxon>Streptomycetaceae</taxon>
        <taxon>Streptomyces</taxon>
    </lineage>
</organism>
<dbReference type="PRINTS" id="PR01011">
    <property type="entry name" value="GLUTPROXDASE"/>
</dbReference>
<dbReference type="EMBL" id="JBEYBN010000065">
    <property type="protein sequence ID" value="MEU2271113.1"/>
    <property type="molecule type" value="Genomic_DNA"/>
</dbReference>
<keyword evidence="6" id="KW-1185">Reference proteome</keyword>
<keyword evidence="3 4" id="KW-0560">Oxidoreductase</keyword>
<dbReference type="PROSITE" id="PS51355">
    <property type="entry name" value="GLUTATHIONE_PEROXID_3"/>
    <property type="match status" value="1"/>
</dbReference>
<comment type="similarity">
    <text evidence="1 4">Belongs to the glutathione peroxidase family.</text>
</comment>
<dbReference type="PIRSF" id="PIRSF000303">
    <property type="entry name" value="Glutathion_perox"/>
    <property type="match status" value="1"/>
</dbReference>
<gene>
    <name evidence="5" type="ORF">ABZ568_32805</name>
</gene>
<evidence type="ECO:0000313" key="6">
    <source>
        <dbReference type="Proteomes" id="UP001550603"/>
    </source>
</evidence>
<reference evidence="5 6" key="1">
    <citation type="submission" date="2024-06" db="EMBL/GenBank/DDBJ databases">
        <title>The Natural Products Discovery Center: Release of the First 8490 Sequenced Strains for Exploring Actinobacteria Biosynthetic Diversity.</title>
        <authorList>
            <person name="Kalkreuter E."/>
            <person name="Kautsar S.A."/>
            <person name="Yang D."/>
            <person name="Bader C.D."/>
            <person name="Teijaro C.N."/>
            <person name="Fluegel L."/>
            <person name="Davis C.M."/>
            <person name="Simpson J.R."/>
            <person name="Lauterbach L."/>
            <person name="Steele A.D."/>
            <person name="Gui C."/>
            <person name="Meng S."/>
            <person name="Li G."/>
            <person name="Viehrig K."/>
            <person name="Ye F."/>
            <person name="Su P."/>
            <person name="Kiefer A.F."/>
            <person name="Nichols A."/>
            <person name="Cepeda A.J."/>
            <person name="Yan W."/>
            <person name="Fan B."/>
            <person name="Jiang Y."/>
            <person name="Adhikari A."/>
            <person name="Zheng C.-J."/>
            <person name="Schuster L."/>
            <person name="Cowan T.M."/>
            <person name="Smanski M.J."/>
            <person name="Chevrette M.G."/>
            <person name="De Carvalho L.P.S."/>
            <person name="Shen B."/>
        </authorList>
    </citation>
    <scope>NUCLEOTIDE SEQUENCE [LARGE SCALE GENOMIC DNA]</scope>
    <source>
        <strain evidence="5 6">NPDC019583</strain>
    </source>
</reference>